<dbReference type="InterPro" id="IPR053144">
    <property type="entry name" value="Acetyltransferase_Butenolide"/>
</dbReference>
<evidence type="ECO:0000313" key="1">
    <source>
        <dbReference type="EMBL" id="AUN29867.1"/>
    </source>
</evidence>
<dbReference type="EMBL" id="CP025611">
    <property type="protein sequence ID" value="AUN29867.1"/>
    <property type="molecule type" value="Genomic_DNA"/>
</dbReference>
<name>A0A2K9N9V6_9PROT</name>
<sequence length="145" mass="16427">MDIWEIRRDDGHVISNDPARLNFDIIHPALASSYWSPGISRAKVEQAARHSVAVGLYDFNCFQIGYCRVITDHTSFAYLADVWVNPERRGAGLGTFLVDSVVNRPEWADLRRFLLFTADAHGLYAKFGFAALDKPERAMWRPAKA</sequence>
<accession>A0A2K9N9V6</accession>
<dbReference type="Proteomes" id="UP000234752">
    <property type="component" value="Chromosome eg_1"/>
</dbReference>
<reference evidence="1 2" key="1">
    <citation type="submission" date="2017-12" db="EMBL/GenBank/DDBJ databases">
        <title>Genomes of bacteria within cyanobacterial aggregates.</title>
        <authorList>
            <person name="Cai H."/>
        </authorList>
    </citation>
    <scope>NUCLEOTIDE SEQUENCE [LARGE SCALE GENOMIC DNA]</scope>
    <source>
        <strain evidence="1 2">TH16</strain>
    </source>
</reference>
<keyword evidence="2" id="KW-1185">Reference proteome</keyword>
<dbReference type="InterPro" id="IPR016181">
    <property type="entry name" value="Acyl_CoA_acyltransferase"/>
</dbReference>
<dbReference type="SUPFAM" id="SSF55729">
    <property type="entry name" value="Acyl-CoA N-acyltransferases (Nat)"/>
    <property type="match status" value="1"/>
</dbReference>
<dbReference type="InterPro" id="IPR000182">
    <property type="entry name" value="GNAT_dom"/>
</dbReference>
<dbReference type="OrthoDB" id="9797417at2"/>
<dbReference type="Gene3D" id="3.40.630.30">
    <property type="match status" value="1"/>
</dbReference>
<organism evidence="1 2">
    <name type="scientific">Niveispirillum cyanobacteriorum</name>
    <dbReference type="NCBI Taxonomy" id="1612173"/>
    <lineage>
        <taxon>Bacteria</taxon>
        <taxon>Pseudomonadati</taxon>
        <taxon>Pseudomonadota</taxon>
        <taxon>Alphaproteobacteria</taxon>
        <taxon>Rhodospirillales</taxon>
        <taxon>Azospirillaceae</taxon>
        <taxon>Niveispirillum</taxon>
    </lineage>
</organism>
<proteinExistence type="predicted"/>
<dbReference type="KEGG" id="ncb:C0V82_06215"/>
<gene>
    <name evidence="1" type="ORF">C0V82_06215</name>
</gene>
<dbReference type="PANTHER" id="PTHR43233">
    <property type="entry name" value="FAMILY N-ACETYLTRANSFERASE, PUTATIVE (AFU_ORTHOLOGUE AFUA_6G03350)-RELATED"/>
    <property type="match status" value="1"/>
</dbReference>
<dbReference type="PROSITE" id="PS51186">
    <property type="entry name" value="GNAT"/>
    <property type="match status" value="1"/>
</dbReference>
<dbReference type="Pfam" id="PF13508">
    <property type="entry name" value="Acetyltransf_7"/>
    <property type="match status" value="1"/>
</dbReference>
<dbReference type="RefSeq" id="WP_102111583.1">
    <property type="nucleotide sequence ID" value="NZ_BMGN01000003.1"/>
</dbReference>
<dbReference type="GO" id="GO:0016747">
    <property type="term" value="F:acyltransferase activity, transferring groups other than amino-acyl groups"/>
    <property type="evidence" value="ECO:0007669"/>
    <property type="project" value="InterPro"/>
</dbReference>
<dbReference type="CDD" id="cd04301">
    <property type="entry name" value="NAT_SF"/>
    <property type="match status" value="1"/>
</dbReference>
<dbReference type="AlphaFoldDB" id="A0A2K9N9V6"/>
<evidence type="ECO:0000313" key="2">
    <source>
        <dbReference type="Proteomes" id="UP000234752"/>
    </source>
</evidence>
<keyword evidence="1" id="KW-0808">Transferase</keyword>
<protein>
    <submittedName>
        <fullName evidence="1">GNAT family N-acetyltransferase</fullName>
    </submittedName>
</protein>
<dbReference type="PANTHER" id="PTHR43233:SF1">
    <property type="entry name" value="FAMILY N-ACETYLTRANSFERASE, PUTATIVE (AFU_ORTHOLOGUE AFUA_6G03350)-RELATED"/>
    <property type="match status" value="1"/>
</dbReference>